<evidence type="ECO:0000313" key="5">
    <source>
        <dbReference type="Proteomes" id="UP001056386"/>
    </source>
</evidence>
<proteinExistence type="predicted"/>
<organism evidence="2 4">
    <name type="scientific">Burkholderia glumae</name>
    <name type="common">Pseudomonas glumae</name>
    <dbReference type="NCBI Taxonomy" id="337"/>
    <lineage>
        <taxon>Bacteria</taxon>
        <taxon>Pseudomonadati</taxon>
        <taxon>Pseudomonadota</taxon>
        <taxon>Betaproteobacteria</taxon>
        <taxon>Burkholderiales</taxon>
        <taxon>Burkholderiaceae</taxon>
        <taxon>Burkholderia</taxon>
    </lineage>
</organism>
<reference evidence="3" key="2">
    <citation type="submission" date="2022-06" db="EMBL/GenBank/DDBJ databases">
        <title>Draft genome sequence of Burkholderia glumae strain GR20004 isolated from rice panicle showing bacterial panicle blight.</title>
        <authorList>
            <person name="Choi S.Y."/>
            <person name="Lee Y.H."/>
        </authorList>
    </citation>
    <scope>NUCLEOTIDE SEQUENCE</scope>
    <source>
        <strain evidence="3">GR20004</strain>
    </source>
</reference>
<dbReference type="AlphaFoldDB" id="A0AAP9XXC2"/>
<evidence type="ECO:0000313" key="4">
    <source>
        <dbReference type="Proteomes" id="UP000594892"/>
    </source>
</evidence>
<evidence type="ECO:0000259" key="1">
    <source>
        <dbReference type="Pfam" id="PF20204"/>
    </source>
</evidence>
<sequence length="80" mass="8986">MQEATHPPTTELYRGHEIQVGARRNARGGWLPEIAMYRDGRPVDCPMPEPGGPQWQTAAEAVRDGLERGRYVIDHGEAFE</sequence>
<reference evidence="2 4" key="1">
    <citation type="submission" date="2020-12" db="EMBL/GenBank/DDBJ databases">
        <title>FDA dAtabase for Regulatory Grade micrObial Sequences (FDA-ARGOS): Supporting development and validation of Infectious Disease Dx tests.</title>
        <authorList>
            <person name="Minogue T."/>
            <person name="Wolcott M."/>
            <person name="Wasieloski L."/>
            <person name="Aguilar W."/>
            <person name="Moore D."/>
            <person name="Jaissle J."/>
            <person name="Tallon L."/>
            <person name="Sadzewicz L."/>
            <person name="Zhao X."/>
            <person name="Boylan J."/>
            <person name="Ott S."/>
            <person name="Bowen H."/>
            <person name="Vavikolanu K."/>
            <person name="Mehta A."/>
            <person name="Aluvathingal J."/>
            <person name="Nadendla S."/>
            <person name="Yan Y."/>
            <person name="Sichtig H."/>
        </authorList>
    </citation>
    <scope>NUCLEOTIDE SEQUENCE [LARGE SCALE GENOMIC DNA]</scope>
    <source>
        <strain evidence="2 4">FDAARGOS_949</strain>
    </source>
</reference>
<dbReference type="EMBL" id="CP099583">
    <property type="protein sequence ID" value="USS43555.1"/>
    <property type="molecule type" value="Genomic_DNA"/>
</dbReference>
<accession>A0AAP9XXC2</accession>
<feature type="domain" description="DUF6566" evidence="1">
    <location>
        <begin position="10"/>
        <end position="76"/>
    </location>
</feature>
<dbReference type="Pfam" id="PF20204">
    <property type="entry name" value="DUF6566"/>
    <property type="match status" value="1"/>
</dbReference>
<dbReference type="InterPro" id="IPR046696">
    <property type="entry name" value="DUF6566"/>
</dbReference>
<dbReference type="Proteomes" id="UP000594892">
    <property type="component" value="Chromosome 1"/>
</dbReference>
<protein>
    <recommendedName>
        <fullName evidence="1">DUF6566 domain-containing protein</fullName>
    </recommendedName>
</protein>
<gene>
    <name evidence="2" type="ORF">I6H06_01215</name>
    <name evidence="3" type="ORF">NFI99_03595</name>
</gene>
<dbReference type="Proteomes" id="UP001056386">
    <property type="component" value="Chromosome 2"/>
</dbReference>
<keyword evidence="5" id="KW-1185">Reference proteome</keyword>
<dbReference type="EMBL" id="CP065600">
    <property type="protein sequence ID" value="QPQ90423.1"/>
    <property type="molecule type" value="Genomic_DNA"/>
</dbReference>
<evidence type="ECO:0000313" key="2">
    <source>
        <dbReference type="EMBL" id="QPQ90423.1"/>
    </source>
</evidence>
<dbReference type="RefSeq" id="WP_017423701.1">
    <property type="nucleotide sequence ID" value="NZ_CP021075.1"/>
</dbReference>
<name>A0AAP9XXC2_BURGL</name>
<dbReference type="GeneID" id="45695185"/>
<evidence type="ECO:0000313" key="3">
    <source>
        <dbReference type="EMBL" id="USS43555.1"/>
    </source>
</evidence>